<name>A0A0S2W4S6_9FIRM</name>
<dbReference type="PANTHER" id="PTHR38447">
    <property type="entry name" value="TRANSCRIPTION FACTOR YDEB-RELATED"/>
    <property type="match status" value="1"/>
</dbReference>
<reference evidence="2 3" key="1">
    <citation type="journal article" date="2015" name="Nat. Commun.">
        <title>Production of butyrate from lysine and the Amadori product fructoselysine by a human gut commensal.</title>
        <authorList>
            <person name="Bui T.P."/>
            <person name="Ritari J."/>
            <person name="Boeren S."/>
            <person name="de Waard P."/>
            <person name="Plugge C.M."/>
            <person name="de Vos W.M."/>
        </authorList>
    </citation>
    <scope>NUCLEOTIDE SEQUENCE [LARGE SCALE GENOMIC DNA]</scope>
    <source>
        <strain evidence="2 3">AF211</strain>
    </source>
</reference>
<dbReference type="Pfam" id="PF21095">
    <property type="entry name" value="CarD_C"/>
    <property type="match status" value="1"/>
</dbReference>
<protein>
    <submittedName>
        <fullName evidence="2">CarD-like transcriptional regulator</fullName>
    </submittedName>
</protein>
<dbReference type="EMBL" id="CP011307">
    <property type="protein sequence ID" value="ALP94000.1"/>
    <property type="molecule type" value="Genomic_DNA"/>
</dbReference>
<dbReference type="AlphaFoldDB" id="A0A0S2W4S6"/>
<keyword evidence="3" id="KW-1185">Reference proteome</keyword>
<dbReference type="KEGG" id="ibu:IB211_01609"/>
<sequence>MFQVGDKIVHPMHGAGVIDSIVTKKVNGVVREYYILKLPVGGMLVMIPTSNSEEIGVRPVVDKDEADRLIASMPDIEVDMTQNWNRRYRENMMRIKSGDLLEVAKVVKGLMLRDVDRGLSTGERKMLHSAKQILISELVLSQNTSYEDVEARINTALA</sequence>
<dbReference type="PATRIC" id="fig|1297617.4.peg.1650"/>
<accession>A0A0S2W4S6</accession>
<evidence type="ECO:0000313" key="3">
    <source>
        <dbReference type="Proteomes" id="UP000064844"/>
    </source>
</evidence>
<dbReference type="InterPro" id="IPR052531">
    <property type="entry name" value="CarD-like_regulator"/>
</dbReference>
<dbReference type="SMART" id="SM01058">
    <property type="entry name" value="CarD_TRCF"/>
    <property type="match status" value="1"/>
</dbReference>
<dbReference type="Pfam" id="PF02559">
    <property type="entry name" value="CarD_TRCF_RID"/>
    <property type="match status" value="1"/>
</dbReference>
<dbReference type="PANTHER" id="PTHR38447:SF1">
    <property type="entry name" value="RNA POLYMERASE-BINDING TRANSCRIPTION FACTOR CARD"/>
    <property type="match status" value="1"/>
</dbReference>
<organism evidence="2 3">
    <name type="scientific">Intestinimonas butyriciproducens</name>
    <dbReference type="NCBI Taxonomy" id="1297617"/>
    <lineage>
        <taxon>Bacteria</taxon>
        <taxon>Bacillati</taxon>
        <taxon>Bacillota</taxon>
        <taxon>Clostridia</taxon>
        <taxon>Eubacteriales</taxon>
        <taxon>Intestinimonas</taxon>
    </lineage>
</organism>
<dbReference type="Proteomes" id="UP000064844">
    <property type="component" value="Chromosome"/>
</dbReference>
<dbReference type="GO" id="GO:0009303">
    <property type="term" value="P:rRNA transcription"/>
    <property type="evidence" value="ECO:0007669"/>
    <property type="project" value="TreeGrafter"/>
</dbReference>
<dbReference type="InterPro" id="IPR048792">
    <property type="entry name" value="CarD_C"/>
</dbReference>
<dbReference type="InterPro" id="IPR003711">
    <property type="entry name" value="CarD-like/TRCF_RID"/>
</dbReference>
<reference evidence="3" key="2">
    <citation type="submission" date="2015-04" db="EMBL/GenBank/DDBJ databases">
        <title>A butyrogenic pathway from the amino acid lysine in a human gut commensal.</title>
        <authorList>
            <person name="de Vos W.M."/>
            <person name="Bui N.T.P."/>
            <person name="Plugge C.M."/>
            <person name="Ritari J."/>
        </authorList>
    </citation>
    <scope>NUCLEOTIDE SEQUENCE [LARGE SCALE GENOMIC DNA]</scope>
    <source>
        <strain evidence="3">AF211</strain>
    </source>
</reference>
<proteinExistence type="predicted"/>
<evidence type="ECO:0000259" key="1">
    <source>
        <dbReference type="SMART" id="SM01058"/>
    </source>
</evidence>
<dbReference type="InterPro" id="IPR036101">
    <property type="entry name" value="CarD-like/TRCF_RID_sf"/>
</dbReference>
<dbReference type="RefSeq" id="WP_033116736.1">
    <property type="nucleotide sequence ID" value="NZ_CALICV010000046.1"/>
</dbReference>
<dbReference type="eggNOG" id="COG1329">
    <property type="taxonomic scope" value="Bacteria"/>
</dbReference>
<dbReference type="STRING" id="1297617.IB211_01609"/>
<gene>
    <name evidence="2" type="ORF">IB211_01609</name>
</gene>
<feature type="domain" description="CarD-like/TRCF RNAP-interacting" evidence="1">
    <location>
        <begin position="1"/>
        <end position="111"/>
    </location>
</feature>
<dbReference type="Gene3D" id="2.40.10.170">
    <property type="match status" value="1"/>
</dbReference>
<dbReference type="InterPro" id="IPR042215">
    <property type="entry name" value="CarD-like_C"/>
</dbReference>
<dbReference type="SUPFAM" id="SSF141259">
    <property type="entry name" value="CarD-like"/>
    <property type="match status" value="1"/>
</dbReference>
<dbReference type="Gene3D" id="1.20.58.1290">
    <property type="entry name" value="CarD-like, C-terminal domain"/>
    <property type="match status" value="1"/>
</dbReference>
<evidence type="ECO:0000313" key="2">
    <source>
        <dbReference type="EMBL" id="ALP94000.1"/>
    </source>
</evidence>